<organism evidence="11 12">
    <name type="scientific">Arthrobacter zhaoxinii</name>
    <dbReference type="NCBI Taxonomy" id="2964616"/>
    <lineage>
        <taxon>Bacteria</taxon>
        <taxon>Bacillati</taxon>
        <taxon>Actinomycetota</taxon>
        <taxon>Actinomycetes</taxon>
        <taxon>Micrococcales</taxon>
        <taxon>Micrococcaceae</taxon>
        <taxon>Arthrobacter</taxon>
    </lineage>
</organism>
<keyword evidence="12" id="KW-1185">Reference proteome</keyword>
<dbReference type="Pfam" id="PF02518">
    <property type="entry name" value="HATPase_c"/>
    <property type="match status" value="1"/>
</dbReference>
<feature type="transmembrane region" description="Helical" evidence="9">
    <location>
        <begin position="28"/>
        <end position="47"/>
    </location>
</feature>
<dbReference type="InterPro" id="IPR035965">
    <property type="entry name" value="PAS-like_dom_sf"/>
</dbReference>
<dbReference type="InterPro" id="IPR050736">
    <property type="entry name" value="Sensor_HK_Regulatory"/>
</dbReference>
<dbReference type="CDD" id="cd00082">
    <property type="entry name" value="HisKA"/>
    <property type="match status" value="1"/>
</dbReference>
<dbReference type="InterPro" id="IPR036890">
    <property type="entry name" value="HATPase_C_sf"/>
</dbReference>
<feature type="coiled-coil region" evidence="8">
    <location>
        <begin position="181"/>
        <end position="208"/>
    </location>
</feature>
<dbReference type="Pfam" id="PF00512">
    <property type="entry name" value="HisKA"/>
    <property type="match status" value="1"/>
</dbReference>
<keyword evidence="8" id="KW-0175">Coiled coil</keyword>
<evidence type="ECO:0000256" key="9">
    <source>
        <dbReference type="SAM" id="Phobius"/>
    </source>
</evidence>
<evidence type="ECO:0000256" key="6">
    <source>
        <dbReference type="ARBA" id="ARBA00022777"/>
    </source>
</evidence>
<keyword evidence="4" id="KW-0597">Phosphoprotein</keyword>
<dbReference type="SMART" id="SM00388">
    <property type="entry name" value="HisKA"/>
    <property type="match status" value="1"/>
</dbReference>
<evidence type="ECO:0000259" key="10">
    <source>
        <dbReference type="PROSITE" id="PS50109"/>
    </source>
</evidence>
<evidence type="ECO:0000256" key="8">
    <source>
        <dbReference type="SAM" id="Coils"/>
    </source>
</evidence>
<dbReference type="InterPro" id="IPR003594">
    <property type="entry name" value="HATPase_dom"/>
</dbReference>
<dbReference type="Gene3D" id="1.10.287.130">
    <property type="match status" value="1"/>
</dbReference>
<dbReference type="SUPFAM" id="SSF47384">
    <property type="entry name" value="Homodimeric domain of signal transducing histidine kinase"/>
    <property type="match status" value="1"/>
</dbReference>
<dbReference type="PANTHER" id="PTHR43711">
    <property type="entry name" value="TWO-COMPONENT HISTIDINE KINASE"/>
    <property type="match status" value="1"/>
</dbReference>
<keyword evidence="9" id="KW-1133">Transmembrane helix</keyword>
<evidence type="ECO:0000313" key="12">
    <source>
        <dbReference type="Proteomes" id="UP001059859"/>
    </source>
</evidence>
<evidence type="ECO:0000256" key="4">
    <source>
        <dbReference type="ARBA" id="ARBA00022553"/>
    </source>
</evidence>
<evidence type="ECO:0000256" key="3">
    <source>
        <dbReference type="ARBA" id="ARBA00012438"/>
    </source>
</evidence>
<comment type="subcellular location">
    <subcellularLocation>
        <location evidence="2">Cell membrane</location>
    </subcellularLocation>
</comment>
<dbReference type="SUPFAM" id="SSF55785">
    <property type="entry name" value="PYP-like sensor domain (PAS domain)"/>
    <property type="match status" value="1"/>
</dbReference>
<evidence type="ECO:0000256" key="5">
    <source>
        <dbReference type="ARBA" id="ARBA00022679"/>
    </source>
</evidence>
<dbReference type="GO" id="GO:0016301">
    <property type="term" value="F:kinase activity"/>
    <property type="evidence" value="ECO:0007669"/>
    <property type="project" value="UniProtKB-KW"/>
</dbReference>
<name>A0ABY5YTL5_9MICC</name>
<dbReference type="Gene3D" id="3.30.565.10">
    <property type="entry name" value="Histidine kinase-like ATPase, C-terminal domain"/>
    <property type="match status" value="1"/>
</dbReference>
<dbReference type="EC" id="2.7.13.3" evidence="3"/>
<comment type="catalytic activity">
    <reaction evidence="1">
        <text>ATP + protein L-histidine = ADP + protein N-phospho-L-histidine.</text>
        <dbReference type="EC" id="2.7.13.3"/>
    </reaction>
</comment>
<keyword evidence="9" id="KW-0812">Transmembrane</keyword>
<feature type="transmembrane region" description="Helical" evidence="9">
    <location>
        <begin position="59"/>
        <end position="77"/>
    </location>
</feature>
<feature type="domain" description="Histidine kinase" evidence="10">
    <location>
        <begin position="342"/>
        <end position="558"/>
    </location>
</feature>
<dbReference type="EMBL" id="CP104275">
    <property type="protein sequence ID" value="UWX97988.1"/>
    <property type="molecule type" value="Genomic_DNA"/>
</dbReference>
<feature type="transmembrane region" description="Helical" evidence="9">
    <location>
        <begin position="106"/>
        <end position="123"/>
    </location>
</feature>
<keyword evidence="6 11" id="KW-0418">Kinase</keyword>
<keyword evidence="5" id="KW-0808">Transferase</keyword>
<dbReference type="PANTHER" id="PTHR43711:SF1">
    <property type="entry name" value="HISTIDINE KINASE 1"/>
    <property type="match status" value="1"/>
</dbReference>
<evidence type="ECO:0000256" key="1">
    <source>
        <dbReference type="ARBA" id="ARBA00000085"/>
    </source>
</evidence>
<accession>A0ABY5YTL5</accession>
<keyword evidence="7" id="KW-0902">Two-component regulatory system</keyword>
<keyword evidence="9" id="KW-0472">Membrane</keyword>
<dbReference type="SUPFAM" id="SSF55874">
    <property type="entry name" value="ATPase domain of HSP90 chaperone/DNA topoisomerase II/histidine kinase"/>
    <property type="match status" value="1"/>
</dbReference>
<evidence type="ECO:0000256" key="2">
    <source>
        <dbReference type="ARBA" id="ARBA00004236"/>
    </source>
</evidence>
<gene>
    <name evidence="11" type="ORF">N2K95_04775</name>
</gene>
<dbReference type="InterPro" id="IPR003661">
    <property type="entry name" value="HisK_dim/P_dom"/>
</dbReference>
<evidence type="ECO:0000256" key="7">
    <source>
        <dbReference type="ARBA" id="ARBA00023012"/>
    </source>
</evidence>
<protein>
    <recommendedName>
        <fullName evidence="3">histidine kinase</fullName>
        <ecNumber evidence="3">2.7.13.3</ecNumber>
    </recommendedName>
</protein>
<dbReference type="RefSeq" id="WP_260653148.1">
    <property type="nucleotide sequence ID" value="NZ_CP104275.1"/>
</dbReference>
<dbReference type="InterPro" id="IPR004358">
    <property type="entry name" value="Sig_transdc_His_kin-like_C"/>
</dbReference>
<dbReference type="Proteomes" id="UP001059859">
    <property type="component" value="Chromosome"/>
</dbReference>
<sequence length="562" mass="60923">MSRLSRSTLGFFGITSQFHELPLRYRTALSQAPLVIVVGLICAVAAWQLPEIFQRQEFVSGLITLAVVTAVCIAVPWNRLWYPSYWIIPLLDFVAIAQLQHGSNGILTGLSLLHVFPVFWISWSRVSPASARVLSFFCPLLSVWHPFILGTGGPVSGADLSAPLLVPLVSLGVAVTVSVLREDIRSQRETLENKDRLLEAALAESKRQSQRLDGVLNAIDVGVLLVDEDGIPRHMNRRQRLLQERALPAGITRPHERDLLLYTLDRTTLMPFEQRPVARALLGSDFHDVPLWLGPPGNQMAMNTSGAVLRNDDGGFNGAVIVFSDITALVGALAAKDDFVASVSHELRTPLTSIIGYLDLALDEAEETQLQGPIPGSLRVALRNSERLLRLVSDLLTAASGTVQLEYRPMCLADVITTSLRTAETRARKAGVDLVNEAPTELPMHADPHRIAQVLDNLLSNAIKYSPDGGTVTVSAWREADRAVFRVADTGMGMSAVDVEDVFEKFFRTGTVRQAGIPGVGLGMAISKDIAEAHGGSIRVESTLGHGTAFTVELPAGVPAVV</sequence>
<dbReference type="InterPro" id="IPR005467">
    <property type="entry name" value="His_kinase_dom"/>
</dbReference>
<dbReference type="InterPro" id="IPR036097">
    <property type="entry name" value="HisK_dim/P_sf"/>
</dbReference>
<evidence type="ECO:0000313" key="11">
    <source>
        <dbReference type="EMBL" id="UWX97988.1"/>
    </source>
</evidence>
<dbReference type="PROSITE" id="PS50109">
    <property type="entry name" value="HIS_KIN"/>
    <property type="match status" value="1"/>
</dbReference>
<dbReference type="SMART" id="SM00387">
    <property type="entry name" value="HATPase_c"/>
    <property type="match status" value="1"/>
</dbReference>
<dbReference type="PRINTS" id="PR00344">
    <property type="entry name" value="BCTRLSENSOR"/>
</dbReference>
<dbReference type="CDD" id="cd00075">
    <property type="entry name" value="HATPase"/>
    <property type="match status" value="1"/>
</dbReference>
<proteinExistence type="predicted"/>
<reference evidence="11" key="1">
    <citation type="submission" date="2022-09" db="EMBL/GenBank/DDBJ databases">
        <title>Novel species in genus Arthrobacter.</title>
        <authorList>
            <person name="Liu Y."/>
        </authorList>
    </citation>
    <scope>NUCLEOTIDE SEQUENCE</scope>
    <source>
        <strain evidence="11">Zg-Y815</strain>
    </source>
</reference>
<dbReference type="Gene3D" id="3.30.450.20">
    <property type="entry name" value="PAS domain"/>
    <property type="match status" value="1"/>
</dbReference>